<reference evidence="2 3" key="1">
    <citation type="submission" date="2020-02" db="EMBL/GenBank/DDBJ databases">
        <title>Draft genome sequence of Haematococcus lacustris strain NIES-144.</title>
        <authorList>
            <person name="Morimoto D."/>
            <person name="Nakagawa S."/>
            <person name="Yoshida T."/>
            <person name="Sawayama S."/>
        </authorList>
    </citation>
    <scope>NUCLEOTIDE SEQUENCE [LARGE SCALE GENOMIC DNA]</scope>
    <source>
        <strain evidence="2 3">NIES-144</strain>
    </source>
</reference>
<evidence type="ECO:0000313" key="3">
    <source>
        <dbReference type="Proteomes" id="UP000485058"/>
    </source>
</evidence>
<keyword evidence="3" id="KW-1185">Reference proteome</keyword>
<evidence type="ECO:0000313" key="2">
    <source>
        <dbReference type="EMBL" id="GFH27303.1"/>
    </source>
</evidence>
<sequence>MIRSTTDASTSEVQTGRLGSWQPPYPTERRGRLHVWLLVIAVGEALSSARSCSAGATRAAALHAAAGQAVTDALCATLSLHAAGEVAGDVSACFCLLFIEGGPGSRAALSEIVPSTPSAGVPAPVSALPATAAAVVRADSIFAALAGASGGGKGADSGAAALAGAGGGGKGAALAAAALAAAGGGGKGAALAAAALAGAGGGGKGANSVAAALAGAGGGGKGADSVAAA</sequence>
<name>A0A699ZXC7_HAELA</name>
<protein>
    <submittedName>
        <fullName evidence="2">Uncharacterized protein</fullName>
    </submittedName>
</protein>
<comment type="caution">
    <text evidence="2">The sequence shown here is derived from an EMBL/GenBank/DDBJ whole genome shotgun (WGS) entry which is preliminary data.</text>
</comment>
<organism evidence="2 3">
    <name type="scientific">Haematococcus lacustris</name>
    <name type="common">Green alga</name>
    <name type="synonym">Haematococcus pluvialis</name>
    <dbReference type="NCBI Taxonomy" id="44745"/>
    <lineage>
        <taxon>Eukaryota</taxon>
        <taxon>Viridiplantae</taxon>
        <taxon>Chlorophyta</taxon>
        <taxon>core chlorophytes</taxon>
        <taxon>Chlorophyceae</taxon>
        <taxon>CS clade</taxon>
        <taxon>Chlamydomonadales</taxon>
        <taxon>Haematococcaceae</taxon>
        <taxon>Haematococcus</taxon>
    </lineage>
</organism>
<feature type="region of interest" description="Disordered" evidence="1">
    <location>
        <begin position="1"/>
        <end position="24"/>
    </location>
</feature>
<feature type="non-terminal residue" evidence="2">
    <location>
        <position position="1"/>
    </location>
</feature>
<accession>A0A699ZXC7</accession>
<dbReference type="EMBL" id="BLLF01003428">
    <property type="protein sequence ID" value="GFH27303.1"/>
    <property type="molecule type" value="Genomic_DNA"/>
</dbReference>
<gene>
    <name evidence="2" type="ORF">HaLaN_25605</name>
</gene>
<feature type="compositionally biased region" description="Polar residues" evidence="1">
    <location>
        <begin position="1"/>
        <end position="14"/>
    </location>
</feature>
<proteinExistence type="predicted"/>
<evidence type="ECO:0000256" key="1">
    <source>
        <dbReference type="SAM" id="MobiDB-lite"/>
    </source>
</evidence>
<feature type="non-terminal residue" evidence="2">
    <location>
        <position position="229"/>
    </location>
</feature>
<dbReference type="AlphaFoldDB" id="A0A699ZXC7"/>
<dbReference type="Proteomes" id="UP000485058">
    <property type="component" value="Unassembled WGS sequence"/>
</dbReference>